<protein>
    <submittedName>
        <fullName evidence="3">Uncharacterized protein</fullName>
    </submittedName>
</protein>
<evidence type="ECO:0000313" key="4">
    <source>
        <dbReference type="EMBL" id="CBY35396.1"/>
    </source>
</evidence>
<dbReference type="SUPFAM" id="SSF48619">
    <property type="entry name" value="Phospholipase A2, PLA2"/>
    <property type="match status" value="1"/>
</dbReference>
<sequence>MKLSTFFATVAVAFAEIVADDVCVSNGQEVSCDSQPTQPSVRSGRTEADRDPYQELYIDLKAMAENLWLRNGLTGEDAFDDRKYWAYGCHCNLLGMRPITDMGKGRPKDAFDTKCKAYKECQQCVKKNHGDECIGDLVVYTWKWANKQGTFVGLNAAGSCPRELFECDKRFVYDMLAEKDVFDDQFHAFYGGFDNRDPEQCYSNGGVPVEHKCCGGHDQSFLWMNKNKNTCCATQDGKSGYVKASGFSCPHGEF</sequence>
<dbReference type="GO" id="GO:0004623">
    <property type="term" value="F:phospholipase A2 activity"/>
    <property type="evidence" value="ECO:0007669"/>
    <property type="project" value="InterPro"/>
</dbReference>
<dbReference type="InterPro" id="IPR036444">
    <property type="entry name" value="PLipase_A2_dom_sf"/>
</dbReference>
<feature type="signal peptide" evidence="2">
    <location>
        <begin position="1"/>
        <end position="19"/>
    </location>
</feature>
<keyword evidence="5" id="KW-1185">Reference proteome</keyword>
<accession>E4XSF8</accession>
<dbReference type="EMBL" id="FN653134">
    <property type="protein sequence ID" value="CBY12670.1"/>
    <property type="molecule type" value="Genomic_DNA"/>
</dbReference>
<feature type="region of interest" description="Disordered" evidence="1">
    <location>
        <begin position="28"/>
        <end position="48"/>
    </location>
</feature>
<name>E4XSF8_OIKDI</name>
<dbReference type="Proteomes" id="UP000001307">
    <property type="component" value="Unassembled WGS sequence"/>
</dbReference>
<dbReference type="OrthoDB" id="5841574at2759"/>
<dbReference type="Proteomes" id="UP000011014">
    <property type="component" value="Unassembled WGS sequence"/>
</dbReference>
<gene>
    <name evidence="3" type="ORF">GSOID_T00002112001</name>
    <name evidence="4" type="ORF">GSOID_T00027206001</name>
</gene>
<feature type="chain" id="PRO_5007653975" evidence="2">
    <location>
        <begin position="20"/>
        <end position="254"/>
    </location>
</feature>
<dbReference type="EMBL" id="FN654622">
    <property type="protein sequence ID" value="CBY35396.1"/>
    <property type="molecule type" value="Genomic_DNA"/>
</dbReference>
<reference evidence="3" key="1">
    <citation type="journal article" date="2010" name="Science">
        <title>Plasticity of animal genome architecture unmasked by rapid evolution of a pelagic tunicate.</title>
        <authorList>
            <person name="Denoeud F."/>
            <person name="Henriet S."/>
            <person name="Mungpakdee S."/>
            <person name="Aury J.M."/>
            <person name="Da Silva C."/>
            <person name="Brinkmann H."/>
            <person name="Mikhaleva J."/>
            <person name="Olsen L.C."/>
            <person name="Jubin C."/>
            <person name="Canestro C."/>
            <person name="Bouquet J.M."/>
            <person name="Danks G."/>
            <person name="Poulain J."/>
            <person name="Campsteijn C."/>
            <person name="Adamski M."/>
            <person name="Cross I."/>
            <person name="Yadetie F."/>
            <person name="Muffato M."/>
            <person name="Louis A."/>
            <person name="Butcher S."/>
            <person name="Tsagkogeorga G."/>
            <person name="Konrad A."/>
            <person name="Singh S."/>
            <person name="Jensen M.F."/>
            <person name="Cong E.H."/>
            <person name="Eikeseth-Otteraa H."/>
            <person name="Noel B."/>
            <person name="Anthouard V."/>
            <person name="Porcel B.M."/>
            <person name="Kachouri-Lafond R."/>
            <person name="Nishino A."/>
            <person name="Ugolini M."/>
            <person name="Chourrout P."/>
            <person name="Nishida H."/>
            <person name="Aasland R."/>
            <person name="Huzurbazar S."/>
            <person name="Westhof E."/>
            <person name="Delsuc F."/>
            <person name="Lehrach H."/>
            <person name="Reinhardt R."/>
            <person name="Weissenbach J."/>
            <person name="Roy S.W."/>
            <person name="Artiguenave F."/>
            <person name="Postlethwait J.H."/>
            <person name="Manak J.R."/>
            <person name="Thompson E.M."/>
            <person name="Jaillon O."/>
            <person name="Du Pasquier L."/>
            <person name="Boudinot P."/>
            <person name="Liberles D.A."/>
            <person name="Volff J.N."/>
            <person name="Philippe H."/>
            <person name="Lenhard B."/>
            <person name="Roest Crollius H."/>
            <person name="Wincker P."/>
            <person name="Chourrout D."/>
        </authorList>
    </citation>
    <scope>NUCLEOTIDE SEQUENCE [LARGE SCALE GENOMIC DNA]</scope>
</reference>
<keyword evidence="2" id="KW-0732">Signal</keyword>
<evidence type="ECO:0000313" key="5">
    <source>
        <dbReference type="Proteomes" id="UP000001307"/>
    </source>
</evidence>
<feature type="compositionally biased region" description="Polar residues" evidence="1">
    <location>
        <begin position="28"/>
        <end position="43"/>
    </location>
</feature>
<organism evidence="3">
    <name type="scientific">Oikopleura dioica</name>
    <name type="common">Tunicate</name>
    <dbReference type="NCBI Taxonomy" id="34765"/>
    <lineage>
        <taxon>Eukaryota</taxon>
        <taxon>Metazoa</taxon>
        <taxon>Chordata</taxon>
        <taxon>Tunicata</taxon>
        <taxon>Appendicularia</taxon>
        <taxon>Copelata</taxon>
        <taxon>Oikopleuridae</taxon>
        <taxon>Oikopleura</taxon>
    </lineage>
</organism>
<dbReference type="GO" id="GO:0006644">
    <property type="term" value="P:phospholipid metabolic process"/>
    <property type="evidence" value="ECO:0007669"/>
    <property type="project" value="InterPro"/>
</dbReference>
<evidence type="ECO:0000256" key="1">
    <source>
        <dbReference type="SAM" id="MobiDB-lite"/>
    </source>
</evidence>
<dbReference type="GO" id="GO:0050482">
    <property type="term" value="P:arachidonate secretion"/>
    <property type="evidence" value="ECO:0007669"/>
    <property type="project" value="InterPro"/>
</dbReference>
<evidence type="ECO:0000313" key="3">
    <source>
        <dbReference type="EMBL" id="CBY12670.1"/>
    </source>
</evidence>
<evidence type="ECO:0000256" key="2">
    <source>
        <dbReference type="SAM" id="SignalP"/>
    </source>
</evidence>
<dbReference type="InParanoid" id="E4XSF8"/>
<proteinExistence type="predicted"/>
<dbReference type="AlphaFoldDB" id="E4XSF8"/>
<dbReference type="Gene3D" id="1.20.90.10">
    <property type="entry name" value="Phospholipase A2 domain"/>
    <property type="match status" value="1"/>
</dbReference>